<evidence type="ECO:0000259" key="2">
    <source>
        <dbReference type="PROSITE" id="PS50883"/>
    </source>
</evidence>
<gene>
    <name evidence="3" type="ORF">KL771_01070</name>
</gene>
<dbReference type="PROSITE" id="PS50883">
    <property type="entry name" value="EAL"/>
    <property type="match status" value="1"/>
</dbReference>
<keyword evidence="1" id="KW-0472">Membrane</keyword>
<keyword evidence="1" id="KW-1133">Transmembrane helix</keyword>
<dbReference type="PANTHER" id="PTHR33121:SF79">
    <property type="entry name" value="CYCLIC DI-GMP PHOSPHODIESTERASE PDED-RELATED"/>
    <property type="match status" value="1"/>
</dbReference>
<proteinExistence type="predicted"/>
<dbReference type="CDD" id="cd01948">
    <property type="entry name" value="EAL"/>
    <property type="match status" value="1"/>
</dbReference>
<organism evidence="3 4">
    <name type="scientific">Prosthecodimorpha staleyi</name>
    <dbReference type="NCBI Taxonomy" id="2840188"/>
    <lineage>
        <taxon>Bacteria</taxon>
        <taxon>Pseudomonadati</taxon>
        <taxon>Pseudomonadota</taxon>
        <taxon>Alphaproteobacteria</taxon>
        <taxon>Hyphomicrobiales</taxon>
        <taxon>Ancalomicrobiaceae</taxon>
        <taxon>Prosthecodimorpha</taxon>
    </lineage>
</organism>
<evidence type="ECO:0000313" key="3">
    <source>
        <dbReference type="EMBL" id="MBT9288022.1"/>
    </source>
</evidence>
<dbReference type="Pfam" id="PF00563">
    <property type="entry name" value="EAL"/>
    <property type="match status" value="1"/>
</dbReference>
<dbReference type="SMART" id="SM00052">
    <property type="entry name" value="EAL"/>
    <property type="match status" value="1"/>
</dbReference>
<sequence length="532" mass="57836">MRKSAFVGLLPYVLAVIVAVAPLVLGKLILKAHYASIGGAEVESVAGRYLSRAERALSEAITLLRDLDRASRHACLEADRIDFAEKVAQADFVRRMGLVDRNGYAMCLEPPPPARPAALLGPAEDDERQVTIMVTSVPKGQNIQGSMVVGWRSASGARLIAEVAPAALDIDPGPSFMREQRSVEVIVDGSKTWMRLGQADGGAPGGLVSVRSRSDIFPLEVVVQAPISVFYPIVRALDLTLTVGAVAVCLVLFGLTAWVTRRPEKQVDDEIFLAIKNGEFIPYYQPVMNIESGQIEGCELLARWQHADGTVVSPGRFMPYAETSGHVFEMTRQLMRQSVIDLGPLFRRRTDLKLSINLFAGHFDDRRIIDDIIAIYADGPIGYDQLVFEVTERYPLRDIERARRIIAEMHVLGCRVALDDTGTGHGGLAYLQQLGIDIIKIDKMFIDAMGADLGASTIIDVLVELANSLGMGIVAEGVEREEQIEKLREKGVTAAQGYVFAPPLPAKLFLELAGALSADGETFAELSAAKVA</sequence>
<dbReference type="PANTHER" id="PTHR33121">
    <property type="entry name" value="CYCLIC DI-GMP PHOSPHODIESTERASE PDEF"/>
    <property type="match status" value="1"/>
</dbReference>
<feature type="transmembrane region" description="Helical" evidence="1">
    <location>
        <begin position="6"/>
        <end position="25"/>
    </location>
</feature>
<dbReference type="EMBL" id="JAHHZF010000001">
    <property type="protein sequence ID" value="MBT9288022.1"/>
    <property type="molecule type" value="Genomic_DNA"/>
</dbReference>
<dbReference type="RefSeq" id="WP_261966714.1">
    <property type="nucleotide sequence ID" value="NZ_JAHHZF010000001.1"/>
</dbReference>
<protein>
    <submittedName>
        <fullName evidence="3">EAL domain-containing protein</fullName>
    </submittedName>
</protein>
<comment type="caution">
    <text evidence="3">The sequence shown here is derived from an EMBL/GenBank/DDBJ whole genome shotgun (WGS) entry which is preliminary data.</text>
</comment>
<keyword evidence="1" id="KW-0812">Transmembrane</keyword>
<dbReference type="AlphaFoldDB" id="A0A947D4K0"/>
<dbReference type="InterPro" id="IPR001633">
    <property type="entry name" value="EAL_dom"/>
</dbReference>
<feature type="domain" description="EAL" evidence="2">
    <location>
        <begin position="264"/>
        <end position="517"/>
    </location>
</feature>
<dbReference type="SUPFAM" id="SSF141868">
    <property type="entry name" value="EAL domain-like"/>
    <property type="match status" value="1"/>
</dbReference>
<dbReference type="InterPro" id="IPR035919">
    <property type="entry name" value="EAL_sf"/>
</dbReference>
<dbReference type="InterPro" id="IPR050706">
    <property type="entry name" value="Cyclic-di-GMP_PDE-like"/>
</dbReference>
<dbReference type="Proteomes" id="UP000766595">
    <property type="component" value="Unassembled WGS sequence"/>
</dbReference>
<evidence type="ECO:0000313" key="4">
    <source>
        <dbReference type="Proteomes" id="UP000766595"/>
    </source>
</evidence>
<name>A0A947D4K0_9HYPH</name>
<reference evidence="3 4" key="1">
    <citation type="submission" date="2021-06" db="EMBL/GenBank/DDBJ databases">
        <authorList>
            <person name="Grouzdev D.S."/>
            <person name="Koziaeva V."/>
        </authorList>
    </citation>
    <scope>NUCLEOTIDE SEQUENCE [LARGE SCALE GENOMIC DNA]</scope>
    <source>
        <strain evidence="3 4">22</strain>
    </source>
</reference>
<keyword evidence="4" id="KW-1185">Reference proteome</keyword>
<accession>A0A947D4K0</accession>
<dbReference type="Gene3D" id="3.20.20.450">
    <property type="entry name" value="EAL domain"/>
    <property type="match status" value="1"/>
</dbReference>
<dbReference type="GO" id="GO:0071111">
    <property type="term" value="F:cyclic-guanylate-specific phosphodiesterase activity"/>
    <property type="evidence" value="ECO:0007669"/>
    <property type="project" value="InterPro"/>
</dbReference>
<evidence type="ECO:0000256" key="1">
    <source>
        <dbReference type="SAM" id="Phobius"/>
    </source>
</evidence>